<organism evidence="6 7">
    <name type="scientific">Peribacillus asahii</name>
    <dbReference type="NCBI Taxonomy" id="228899"/>
    <lineage>
        <taxon>Bacteria</taxon>
        <taxon>Bacillati</taxon>
        <taxon>Bacillota</taxon>
        <taxon>Bacilli</taxon>
        <taxon>Bacillales</taxon>
        <taxon>Bacillaceae</taxon>
        <taxon>Peribacillus</taxon>
    </lineage>
</organism>
<reference evidence="6 7" key="1">
    <citation type="submission" date="2018-01" db="EMBL/GenBank/DDBJ databases">
        <title>Bacillus asahii Genome sequencing and assembly.</title>
        <authorList>
            <person name="Jiang H."/>
            <person name="Feng Y."/>
            <person name="Zhao F."/>
            <person name="Lin X."/>
        </authorList>
    </citation>
    <scope>NUCLEOTIDE SEQUENCE [LARGE SCALE GENOMIC DNA]</scope>
    <source>
        <strain evidence="6 7">OM18</strain>
    </source>
</reference>
<evidence type="ECO:0000313" key="6">
    <source>
        <dbReference type="EMBL" id="AZV44964.1"/>
    </source>
</evidence>
<evidence type="ECO:0000256" key="5">
    <source>
        <dbReference type="ARBA" id="ARBA00029447"/>
    </source>
</evidence>
<dbReference type="PRINTS" id="PR00260">
    <property type="entry name" value="CHEMTRNSDUCR"/>
</dbReference>
<dbReference type="PANTHER" id="PTHR32089:SF114">
    <property type="entry name" value="METHYL-ACCEPTING CHEMOTAXIS PROTEIN MCPB"/>
    <property type="match status" value="1"/>
</dbReference>
<dbReference type="SMART" id="SM00304">
    <property type="entry name" value="HAMP"/>
    <property type="match status" value="1"/>
</dbReference>
<comment type="similarity">
    <text evidence="5">Belongs to the methyl-accepting chemotaxis (MCP) protein family.</text>
</comment>
<dbReference type="GO" id="GO:0007165">
    <property type="term" value="P:signal transduction"/>
    <property type="evidence" value="ECO:0007669"/>
    <property type="project" value="UniProtKB-KW"/>
</dbReference>
<dbReference type="Pfam" id="PF12729">
    <property type="entry name" value="4HB_MCP_1"/>
    <property type="match status" value="1"/>
</dbReference>
<accession>A0A3T0KXA1</accession>
<evidence type="ECO:0000256" key="2">
    <source>
        <dbReference type="ARBA" id="ARBA00022475"/>
    </source>
</evidence>
<dbReference type="InterPro" id="IPR024478">
    <property type="entry name" value="HlyB_4HB_MCP"/>
</dbReference>
<dbReference type="InterPro" id="IPR004090">
    <property type="entry name" value="Chemotax_Me-accpt_rcpt"/>
</dbReference>
<dbReference type="RefSeq" id="WP_127761838.1">
    <property type="nucleotide sequence ID" value="NZ_CP026095.1"/>
</dbReference>
<comment type="subcellular location">
    <subcellularLocation>
        <location evidence="1">Cell membrane</location>
    </subcellularLocation>
</comment>
<dbReference type="InterPro" id="IPR003660">
    <property type="entry name" value="HAMP_dom"/>
</dbReference>
<dbReference type="SUPFAM" id="SSF58104">
    <property type="entry name" value="Methyl-accepting chemotaxis protein (MCP) signaling domain"/>
    <property type="match status" value="1"/>
</dbReference>
<dbReference type="GO" id="GO:0005886">
    <property type="term" value="C:plasma membrane"/>
    <property type="evidence" value="ECO:0007669"/>
    <property type="project" value="UniProtKB-SubCell"/>
</dbReference>
<dbReference type="Proteomes" id="UP000283095">
    <property type="component" value="Chromosome"/>
</dbReference>
<dbReference type="Gene3D" id="6.10.340.10">
    <property type="match status" value="1"/>
</dbReference>
<evidence type="ECO:0000313" key="7">
    <source>
        <dbReference type="Proteomes" id="UP000283095"/>
    </source>
</evidence>
<evidence type="ECO:0000256" key="4">
    <source>
        <dbReference type="ARBA" id="ARBA00023224"/>
    </source>
</evidence>
<dbReference type="Pfam" id="PF00672">
    <property type="entry name" value="HAMP"/>
    <property type="match status" value="1"/>
</dbReference>
<dbReference type="SMART" id="SM00283">
    <property type="entry name" value="MA"/>
    <property type="match status" value="1"/>
</dbReference>
<keyword evidence="3" id="KW-0472">Membrane</keyword>
<dbReference type="PROSITE" id="PS50885">
    <property type="entry name" value="HAMP"/>
    <property type="match status" value="1"/>
</dbReference>
<gene>
    <name evidence="6" type="ORF">BAOM_4384</name>
</gene>
<dbReference type="KEGG" id="pasa:BAOM_4384"/>
<dbReference type="Pfam" id="PF00015">
    <property type="entry name" value="MCPsignal"/>
    <property type="match status" value="1"/>
</dbReference>
<proteinExistence type="inferred from homology"/>
<dbReference type="AlphaFoldDB" id="A0A3T0KXA1"/>
<evidence type="ECO:0000256" key="3">
    <source>
        <dbReference type="ARBA" id="ARBA00023136"/>
    </source>
</evidence>
<dbReference type="OrthoDB" id="107771at2"/>
<dbReference type="EMBL" id="CP026095">
    <property type="protein sequence ID" value="AZV44964.1"/>
    <property type="molecule type" value="Genomic_DNA"/>
</dbReference>
<dbReference type="PROSITE" id="PS50111">
    <property type="entry name" value="CHEMOTAXIS_TRANSDUC_2"/>
    <property type="match status" value="1"/>
</dbReference>
<dbReference type="PANTHER" id="PTHR32089">
    <property type="entry name" value="METHYL-ACCEPTING CHEMOTAXIS PROTEIN MCPB"/>
    <property type="match status" value="1"/>
</dbReference>
<dbReference type="CDD" id="cd06225">
    <property type="entry name" value="HAMP"/>
    <property type="match status" value="1"/>
</dbReference>
<name>A0A3T0KXA1_9BACI</name>
<dbReference type="InterPro" id="IPR004089">
    <property type="entry name" value="MCPsignal_dom"/>
</dbReference>
<dbReference type="CDD" id="cd11386">
    <property type="entry name" value="MCP_signal"/>
    <property type="match status" value="1"/>
</dbReference>
<sequence length="560" mass="62003">MRIKTRLISVIVLLVLSLLAVGVIAITSLHKNVDENEHMDRLSEMQYISKQIEFRMAGQSNDERALLLTKDETYAQQMQEKSDEIFLHLERLSQLAPASDQTLVAEITRNYGKYWAVSQQVIETIKDDSEKANTLHFEEGRQLRKEILDPSFERYIEKLDTEIVEARKQLKSDSSLRQTLLVVIAGIATIVGVVFGIRLIKAILVPLHKLKEQMNDISEGEGDLTKTIEVKNQDEFGEVAQSFNAFIVSLREMISRISVSSEQAASSSEQFLASAEQTTASADQIADSLQQISMNMNHQNKILDESSLAVKESLDGILNIATSAANVSSAAEVVSMKADNGEKSVEKIVDSMEFIHQSVDEADQSIRSLAEDVLKINHITEIINDIANQTNLLALNAAIEAARAGEHGKGFSVVAEEVRKLADQSSQSANQIRELIDHIQVETKNTVNTIVVVKDNVNTGNDLTKETAVQFKEILDSISSVSTQIQQIAATTEHLGTSFESVSQRVEDVLSLSEVISENTSEITATTEEQLATMQEIQAAAQSLTVISESLYELVHRFKM</sequence>
<keyword evidence="2" id="KW-1003">Cell membrane</keyword>
<keyword evidence="4" id="KW-0807">Transducer</keyword>
<evidence type="ECO:0000256" key="1">
    <source>
        <dbReference type="ARBA" id="ARBA00004236"/>
    </source>
</evidence>
<protein>
    <submittedName>
        <fullName evidence="6">Uncharacterized protein</fullName>
    </submittedName>
</protein>
<dbReference type="GO" id="GO:0004888">
    <property type="term" value="F:transmembrane signaling receptor activity"/>
    <property type="evidence" value="ECO:0007669"/>
    <property type="project" value="InterPro"/>
</dbReference>
<dbReference type="GO" id="GO:0006935">
    <property type="term" value="P:chemotaxis"/>
    <property type="evidence" value="ECO:0007669"/>
    <property type="project" value="InterPro"/>
</dbReference>
<dbReference type="Gene3D" id="1.10.287.950">
    <property type="entry name" value="Methyl-accepting chemotaxis protein"/>
    <property type="match status" value="1"/>
</dbReference>